<accession>A0AAD7SAW6</accession>
<evidence type="ECO:0000313" key="2">
    <source>
        <dbReference type="EMBL" id="KAJ8399226.1"/>
    </source>
</evidence>
<feature type="region of interest" description="Disordered" evidence="1">
    <location>
        <begin position="1"/>
        <end position="112"/>
    </location>
</feature>
<gene>
    <name evidence="2" type="ORF">AAFF_G00412640</name>
</gene>
<feature type="compositionally biased region" description="Low complexity" evidence="1">
    <location>
        <begin position="27"/>
        <end position="37"/>
    </location>
</feature>
<proteinExistence type="predicted"/>
<dbReference type="EMBL" id="JAINUG010000084">
    <property type="protein sequence ID" value="KAJ8399226.1"/>
    <property type="molecule type" value="Genomic_DNA"/>
</dbReference>
<dbReference type="Proteomes" id="UP001221898">
    <property type="component" value="Unassembled WGS sequence"/>
</dbReference>
<comment type="caution">
    <text evidence="2">The sequence shown here is derived from an EMBL/GenBank/DDBJ whole genome shotgun (WGS) entry which is preliminary data.</text>
</comment>
<sequence>MSPTQSAHVSGQRPTRSASLCEELQLRPRSPLRAPLLSNERSFTRPPFPPGSEPRCLAYGEINPASLESRSPWRPQRERGAALARRDAPGAQGRWGQRPRGRRPTWYATNPPGLVLQSRVPG</sequence>
<name>A0AAD7SAW6_9TELE</name>
<keyword evidence="3" id="KW-1185">Reference proteome</keyword>
<organism evidence="2 3">
    <name type="scientific">Aldrovandia affinis</name>
    <dbReference type="NCBI Taxonomy" id="143900"/>
    <lineage>
        <taxon>Eukaryota</taxon>
        <taxon>Metazoa</taxon>
        <taxon>Chordata</taxon>
        <taxon>Craniata</taxon>
        <taxon>Vertebrata</taxon>
        <taxon>Euteleostomi</taxon>
        <taxon>Actinopterygii</taxon>
        <taxon>Neopterygii</taxon>
        <taxon>Teleostei</taxon>
        <taxon>Notacanthiformes</taxon>
        <taxon>Halosauridae</taxon>
        <taxon>Aldrovandia</taxon>
    </lineage>
</organism>
<evidence type="ECO:0000313" key="3">
    <source>
        <dbReference type="Proteomes" id="UP001221898"/>
    </source>
</evidence>
<reference evidence="2" key="1">
    <citation type="journal article" date="2023" name="Science">
        <title>Genome structures resolve the early diversification of teleost fishes.</title>
        <authorList>
            <person name="Parey E."/>
            <person name="Louis A."/>
            <person name="Montfort J."/>
            <person name="Bouchez O."/>
            <person name="Roques C."/>
            <person name="Iampietro C."/>
            <person name="Lluch J."/>
            <person name="Castinel A."/>
            <person name="Donnadieu C."/>
            <person name="Desvignes T."/>
            <person name="Floi Bucao C."/>
            <person name="Jouanno E."/>
            <person name="Wen M."/>
            <person name="Mejri S."/>
            <person name="Dirks R."/>
            <person name="Jansen H."/>
            <person name="Henkel C."/>
            <person name="Chen W.J."/>
            <person name="Zahm M."/>
            <person name="Cabau C."/>
            <person name="Klopp C."/>
            <person name="Thompson A.W."/>
            <person name="Robinson-Rechavi M."/>
            <person name="Braasch I."/>
            <person name="Lecointre G."/>
            <person name="Bobe J."/>
            <person name="Postlethwait J.H."/>
            <person name="Berthelot C."/>
            <person name="Roest Crollius H."/>
            <person name="Guiguen Y."/>
        </authorList>
    </citation>
    <scope>NUCLEOTIDE SEQUENCE</scope>
    <source>
        <strain evidence="2">NC1722</strain>
    </source>
</reference>
<feature type="compositionally biased region" description="Basic and acidic residues" evidence="1">
    <location>
        <begin position="75"/>
        <end position="88"/>
    </location>
</feature>
<protein>
    <submittedName>
        <fullName evidence="2">Uncharacterized protein</fullName>
    </submittedName>
</protein>
<evidence type="ECO:0000256" key="1">
    <source>
        <dbReference type="SAM" id="MobiDB-lite"/>
    </source>
</evidence>
<dbReference type="AlphaFoldDB" id="A0AAD7SAW6"/>
<feature type="compositionally biased region" description="Polar residues" evidence="1">
    <location>
        <begin position="1"/>
        <end position="18"/>
    </location>
</feature>